<gene>
    <name evidence="1" type="ORF">HH214_02125</name>
</gene>
<evidence type="ECO:0000313" key="1">
    <source>
        <dbReference type="EMBL" id="QJD94755.1"/>
    </source>
</evidence>
<evidence type="ECO:0000313" key="2">
    <source>
        <dbReference type="Proteomes" id="UP000503278"/>
    </source>
</evidence>
<dbReference type="KEGG" id="mrob:HH214_02125"/>
<dbReference type="RefSeq" id="WP_169605772.1">
    <property type="nucleotide sequence ID" value="NZ_CP051682.1"/>
</dbReference>
<name>A0A7L5DUG1_9SPHI</name>
<sequence>MYDTNSSLPDASGKISVSTAATLTANWRSYLATSGQDFQTKAFLIPINSIKNLLANNPDAEGVRVYLGLEDASDADSGKLVIVPTIGDNDIIFMSDSSNNPDSEDDSNVYDRTDSCPPLCPVNNVLNS</sequence>
<dbReference type="AlphaFoldDB" id="A0A7L5DUG1"/>
<reference evidence="1 2" key="1">
    <citation type="submission" date="2020-04" db="EMBL/GenBank/DDBJ databases">
        <title>Genome sequencing of novel species.</title>
        <authorList>
            <person name="Heo J."/>
            <person name="Kim S.-J."/>
            <person name="Kim J.-S."/>
            <person name="Hong S.-B."/>
            <person name="Kwon S.-W."/>
        </authorList>
    </citation>
    <scope>NUCLEOTIDE SEQUENCE [LARGE SCALE GENOMIC DNA]</scope>
    <source>
        <strain evidence="1 2">F39-2</strain>
    </source>
</reference>
<dbReference type="Proteomes" id="UP000503278">
    <property type="component" value="Chromosome"/>
</dbReference>
<proteinExistence type="predicted"/>
<keyword evidence="2" id="KW-1185">Reference proteome</keyword>
<dbReference type="EMBL" id="CP051682">
    <property type="protein sequence ID" value="QJD94755.1"/>
    <property type="molecule type" value="Genomic_DNA"/>
</dbReference>
<organism evidence="1 2">
    <name type="scientific">Mucilaginibacter robiniae</name>
    <dbReference type="NCBI Taxonomy" id="2728022"/>
    <lineage>
        <taxon>Bacteria</taxon>
        <taxon>Pseudomonadati</taxon>
        <taxon>Bacteroidota</taxon>
        <taxon>Sphingobacteriia</taxon>
        <taxon>Sphingobacteriales</taxon>
        <taxon>Sphingobacteriaceae</taxon>
        <taxon>Mucilaginibacter</taxon>
    </lineage>
</organism>
<accession>A0A7L5DUG1</accession>
<protein>
    <submittedName>
        <fullName evidence="1">Uncharacterized protein</fullName>
    </submittedName>
</protein>